<name>A0A520MCD1_9GAMM</name>
<dbReference type="InterPro" id="IPR006664">
    <property type="entry name" value="OMP_bac"/>
</dbReference>
<dbReference type="PANTHER" id="PTHR30329">
    <property type="entry name" value="STATOR ELEMENT OF FLAGELLAR MOTOR COMPLEX"/>
    <property type="match status" value="1"/>
</dbReference>
<dbReference type="PROSITE" id="PS01068">
    <property type="entry name" value="OMPA_1"/>
    <property type="match status" value="1"/>
</dbReference>
<dbReference type="InterPro" id="IPR014169">
    <property type="entry name" value="Pal_lipo_C"/>
</dbReference>
<keyword evidence="5" id="KW-0131">Cell cycle</keyword>
<evidence type="ECO:0000256" key="4">
    <source>
        <dbReference type="ARBA" id="ARBA00023237"/>
    </source>
</evidence>
<evidence type="ECO:0000256" key="5">
    <source>
        <dbReference type="ARBA" id="ARBA00023306"/>
    </source>
</evidence>
<dbReference type="InterPro" id="IPR050330">
    <property type="entry name" value="Bact_OuterMem_StrucFunc"/>
</dbReference>
<sequence length="164" mass="18492">MMKDNKKLIITYSFIGLFIASCSSVQVTEEAVYSDSVQSIEVSSSKAYDTPTESKALFANATVYFEFDKYNLSTRSIQALKGVIELMKENDSIEITIAGHADERGTREYNLALGQRRAESVADYMVLKGISRSRLTIKSYGEEMPMMQGSNERSWARNRRAEIN</sequence>
<evidence type="ECO:0000256" key="1">
    <source>
        <dbReference type="ARBA" id="ARBA00004442"/>
    </source>
</evidence>
<dbReference type="PRINTS" id="PR01021">
    <property type="entry name" value="OMPADOMAIN"/>
</dbReference>
<dbReference type="EMBL" id="SHBM01000003">
    <property type="protein sequence ID" value="RZO18864.1"/>
    <property type="molecule type" value="Genomic_DNA"/>
</dbReference>
<organism evidence="8 9">
    <name type="scientific">SAR86 cluster bacterium</name>
    <dbReference type="NCBI Taxonomy" id="2030880"/>
    <lineage>
        <taxon>Bacteria</taxon>
        <taxon>Pseudomonadati</taxon>
        <taxon>Pseudomonadota</taxon>
        <taxon>Gammaproteobacteria</taxon>
        <taxon>SAR86 cluster</taxon>
    </lineage>
</organism>
<dbReference type="CDD" id="cd07185">
    <property type="entry name" value="OmpA_C-like"/>
    <property type="match status" value="1"/>
</dbReference>
<dbReference type="PANTHER" id="PTHR30329:SF21">
    <property type="entry name" value="LIPOPROTEIN YIAD-RELATED"/>
    <property type="match status" value="1"/>
</dbReference>
<evidence type="ECO:0000256" key="3">
    <source>
        <dbReference type="ARBA" id="ARBA00023136"/>
    </source>
</evidence>
<evidence type="ECO:0000313" key="9">
    <source>
        <dbReference type="Proteomes" id="UP000318359"/>
    </source>
</evidence>
<evidence type="ECO:0000256" key="6">
    <source>
        <dbReference type="PROSITE-ProRule" id="PRU00473"/>
    </source>
</evidence>
<comment type="caution">
    <text evidence="8">The sequence shown here is derived from an EMBL/GenBank/DDBJ whole genome shotgun (WGS) entry which is preliminary data.</text>
</comment>
<comment type="subcellular location">
    <subcellularLocation>
        <location evidence="1">Cell outer membrane</location>
    </subcellularLocation>
</comment>
<dbReference type="Gene3D" id="3.30.1330.60">
    <property type="entry name" value="OmpA-like domain"/>
    <property type="match status" value="1"/>
</dbReference>
<dbReference type="SUPFAM" id="SSF103088">
    <property type="entry name" value="OmpA-like"/>
    <property type="match status" value="1"/>
</dbReference>
<keyword evidence="8" id="KW-0449">Lipoprotein</keyword>
<dbReference type="InterPro" id="IPR036737">
    <property type="entry name" value="OmpA-like_sf"/>
</dbReference>
<keyword evidence="2" id="KW-0132">Cell division</keyword>
<dbReference type="PROSITE" id="PS51257">
    <property type="entry name" value="PROKAR_LIPOPROTEIN"/>
    <property type="match status" value="1"/>
</dbReference>
<dbReference type="NCBIfam" id="TIGR02802">
    <property type="entry name" value="Pal_lipo"/>
    <property type="match status" value="1"/>
</dbReference>
<evidence type="ECO:0000313" key="8">
    <source>
        <dbReference type="EMBL" id="RZO18864.1"/>
    </source>
</evidence>
<evidence type="ECO:0000259" key="7">
    <source>
        <dbReference type="PROSITE" id="PS51123"/>
    </source>
</evidence>
<gene>
    <name evidence="8" type="primary">pal</name>
    <name evidence="8" type="ORF">EVB00_00525</name>
</gene>
<dbReference type="PROSITE" id="PS51123">
    <property type="entry name" value="OMPA_2"/>
    <property type="match status" value="1"/>
</dbReference>
<keyword evidence="3 6" id="KW-0472">Membrane</keyword>
<dbReference type="GO" id="GO:0051301">
    <property type="term" value="P:cell division"/>
    <property type="evidence" value="ECO:0007669"/>
    <property type="project" value="UniProtKB-KW"/>
</dbReference>
<dbReference type="GO" id="GO:0009279">
    <property type="term" value="C:cell outer membrane"/>
    <property type="evidence" value="ECO:0007669"/>
    <property type="project" value="UniProtKB-SubCell"/>
</dbReference>
<dbReference type="InterPro" id="IPR006665">
    <property type="entry name" value="OmpA-like"/>
</dbReference>
<accession>A0A520MCD1</accession>
<dbReference type="AlphaFoldDB" id="A0A520MCD1"/>
<feature type="domain" description="OmpA-like" evidence="7">
    <location>
        <begin position="52"/>
        <end position="164"/>
    </location>
</feature>
<dbReference type="Proteomes" id="UP000318359">
    <property type="component" value="Unassembled WGS sequence"/>
</dbReference>
<reference evidence="8 9" key="1">
    <citation type="submission" date="2019-02" db="EMBL/GenBank/DDBJ databases">
        <title>Prokaryotic population dynamics and viral predation in marine succession experiment using metagenomics: the confinement effect.</title>
        <authorList>
            <person name="Haro-Moreno J.M."/>
            <person name="Rodriguez-Valera F."/>
            <person name="Lopez-Perez M."/>
        </authorList>
    </citation>
    <scope>NUCLEOTIDE SEQUENCE [LARGE SCALE GENOMIC DNA]</scope>
    <source>
        <strain evidence="8">MED-G167</strain>
    </source>
</reference>
<keyword evidence="4" id="KW-0998">Cell outer membrane</keyword>
<dbReference type="Pfam" id="PF00691">
    <property type="entry name" value="OmpA"/>
    <property type="match status" value="1"/>
</dbReference>
<protein>
    <submittedName>
        <fullName evidence="8">Peptidoglycan-associated lipoprotein Pal</fullName>
    </submittedName>
</protein>
<dbReference type="InterPro" id="IPR006690">
    <property type="entry name" value="OMPA-like_CS"/>
</dbReference>
<proteinExistence type="predicted"/>
<evidence type="ECO:0000256" key="2">
    <source>
        <dbReference type="ARBA" id="ARBA00022618"/>
    </source>
</evidence>